<dbReference type="InterPro" id="IPR046947">
    <property type="entry name" value="LytR-like"/>
</dbReference>
<evidence type="ECO:0000256" key="1">
    <source>
        <dbReference type="PROSITE-ProRule" id="PRU00169"/>
    </source>
</evidence>
<gene>
    <name evidence="3" type="ORF">ABID14_000439</name>
</gene>
<dbReference type="SMART" id="SM00448">
    <property type="entry name" value="REC"/>
    <property type="match status" value="1"/>
</dbReference>
<dbReference type="Proteomes" id="UP001549162">
    <property type="component" value="Unassembled WGS sequence"/>
</dbReference>
<organism evidence="3 4">
    <name type="scientific">Peptoniphilus olsenii</name>
    <dbReference type="NCBI Taxonomy" id="411570"/>
    <lineage>
        <taxon>Bacteria</taxon>
        <taxon>Bacillati</taxon>
        <taxon>Bacillota</taxon>
        <taxon>Tissierellia</taxon>
        <taxon>Tissierellales</taxon>
        <taxon>Peptoniphilaceae</taxon>
        <taxon>Peptoniphilus</taxon>
    </lineage>
</organism>
<dbReference type="PANTHER" id="PTHR37299">
    <property type="entry name" value="TRANSCRIPTIONAL REGULATOR-RELATED"/>
    <property type="match status" value="1"/>
</dbReference>
<dbReference type="SMART" id="SM00850">
    <property type="entry name" value="LytTR"/>
    <property type="match status" value="1"/>
</dbReference>
<accession>A0ABV2J7R7</accession>
<dbReference type="InterPro" id="IPR001789">
    <property type="entry name" value="Sig_transdc_resp-reg_receiver"/>
</dbReference>
<evidence type="ECO:0000313" key="3">
    <source>
        <dbReference type="EMBL" id="MET3616814.1"/>
    </source>
</evidence>
<dbReference type="RefSeq" id="WP_354366820.1">
    <property type="nucleotide sequence ID" value="NZ_JBEPMA010000002.1"/>
</dbReference>
<evidence type="ECO:0000313" key="4">
    <source>
        <dbReference type="Proteomes" id="UP001549162"/>
    </source>
</evidence>
<dbReference type="InterPro" id="IPR007492">
    <property type="entry name" value="LytTR_DNA-bd_dom"/>
</dbReference>
<evidence type="ECO:0000259" key="2">
    <source>
        <dbReference type="PROSITE" id="PS50110"/>
    </source>
</evidence>
<comment type="caution">
    <text evidence="3">The sequence shown here is derived from an EMBL/GenBank/DDBJ whole genome shotgun (WGS) entry which is preliminary data.</text>
</comment>
<proteinExistence type="predicted"/>
<sequence>MNIAICDDNIKFINLMEDMIYELSQKFENLRPDIDVYQSGEELLRVIDVDNLPSIIFIDIEMKEINGIQTARKLRKYSEEILIIYVTSYETYTLESFEVRPFRYLLKPIDTKEFAKAFYDAIEYIKNSSSHVFFKRGKDYIQIESSSIIAIFSEAGRKLRIKTDNELNDEVFYGKIKNIEKKLHPLNFVKINRGTIINLKKVKILNSQEVIMVDDQILTISKNRKQSVIDLYSSFISKEVGI</sequence>
<feature type="domain" description="Response regulatory" evidence="2">
    <location>
        <begin position="2"/>
        <end position="122"/>
    </location>
</feature>
<dbReference type="Pfam" id="PF00072">
    <property type="entry name" value="Response_reg"/>
    <property type="match status" value="1"/>
</dbReference>
<keyword evidence="3" id="KW-0238">DNA-binding</keyword>
<dbReference type="SUPFAM" id="SSF52172">
    <property type="entry name" value="CheY-like"/>
    <property type="match status" value="1"/>
</dbReference>
<dbReference type="InterPro" id="IPR011006">
    <property type="entry name" value="CheY-like_superfamily"/>
</dbReference>
<dbReference type="Pfam" id="PF04397">
    <property type="entry name" value="LytTR"/>
    <property type="match status" value="1"/>
</dbReference>
<dbReference type="PANTHER" id="PTHR37299:SF1">
    <property type="entry name" value="STAGE 0 SPORULATION PROTEIN A HOMOLOG"/>
    <property type="match status" value="1"/>
</dbReference>
<reference evidence="3 4" key="1">
    <citation type="submission" date="2024-06" db="EMBL/GenBank/DDBJ databases">
        <title>Genomic Encyclopedia of Type Strains, Phase IV (KMG-IV): sequencing the most valuable type-strain genomes for metagenomic binning, comparative biology and taxonomic classification.</title>
        <authorList>
            <person name="Goeker M."/>
        </authorList>
    </citation>
    <scope>NUCLEOTIDE SEQUENCE [LARGE SCALE GENOMIC DNA]</scope>
    <source>
        <strain evidence="3 4">DSM 21460</strain>
    </source>
</reference>
<protein>
    <submittedName>
        <fullName evidence="3">DNA-binding LytR/AlgR family response regulator</fullName>
    </submittedName>
</protein>
<dbReference type="Gene3D" id="3.40.50.2300">
    <property type="match status" value="1"/>
</dbReference>
<dbReference type="GO" id="GO:0003677">
    <property type="term" value="F:DNA binding"/>
    <property type="evidence" value="ECO:0007669"/>
    <property type="project" value="UniProtKB-KW"/>
</dbReference>
<keyword evidence="1" id="KW-0597">Phosphoprotein</keyword>
<dbReference type="Gene3D" id="2.40.50.1020">
    <property type="entry name" value="LytTr DNA-binding domain"/>
    <property type="match status" value="1"/>
</dbReference>
<keyword evidence="4" id="KW-1185">Reference proteome</keyword>
<name>A0ABV2J7R7_9FIRM</name>
<dbReference type="PROSITE" id="PS50110">
    <property type="entry name" value="RESPONSE_REGULATORY"/>
    <property type="match status" value="1"/>
</dbReference>
<feature type="modified residue" description="4-aspartylphosphate" evidence="1">
    <location>
        <position position="59"/>
    </location>
</feature>
<dbReference type="EMBL" id="JBEPMA010000002">
    <property type="protein sequence ID" value="MET3616814.1"/>
    <property type="molecule type" value="Genomic_DNA"/>
</dbReference>